<keyword evidence="5 17" id="KW-0808">Transferase</keyword>
<dbReference type="Pfam" id="PF21127">
    <property type="entry name" value="ATG1-like_MIT2"/>
    <property type="match status" value="1"/>
</dbReference>
<keyword evidence="10" id="KW-0072">Autophagy</keyword>
<dbReference type="InterPro" id="IPR045269">
    <property type="entry name" value="Atg1-like"/>
</dbReference>
<evidence type="ECO:0000259" key="16">
    <source>
        <dbReference type="PROSITE" id="PS50011"/>
    </source>
</evidence>
<comment type="catalytic activity">
    <reaction evidence="13">
        <text>L-seryl-[protein] + ATP = O-phospho-L-seryl-[protein] + ADP + H(+)</text>
        <dbReference type="Rhea" id="RHEA:17989"/>
        <dbReference type="Rhea" id="RHEA-COMP:9863"/>
        <dbReference type="Rhea" id="RHEA-COMP:11604"/>
        <dbReference type="ChEBI" id="CHEBI:15378"/>
        <dbReference type="ChEBI" id="CHEBI:29999"/>
        <dbReference type="ChEBI" id="CHEBI:30616"/>
        <dbReference type="ChEBI" id="CHEBI:83421"/>
        <dbReference type="ChEBI" id="CHEBI:456216"/>
        <dbReference type="EC" id="2.7.11.1"/>
    </reaction>
</comment>
<sequence length="962" mass="106281">MAEKRPSSSTSRRPKETSRPEMTIGPFLRQEEIGRGSFATVYKASVSKKPGFVAIKSVDVHRLNKKLKDNLYSEIHILKGLHHPHIVALIDCKESTAHIHLIMEFCELGDLSYFIKKKNSLNLHETMAETIKKYPNPHGGGLNEVIVRHFLKQLADAMEFLRVKNYIHRDVKPQNLLLDPSPQYYANVRPAVFPYSAHDRSLVPNTGVESLPTLKIADFGFARSLPTTSLAETLCGSPLYMAPEILRYEKYDARVDLWSIGTVLYEMIAGKPPFKASNHVELLRRIEKGEDKIAFPSEIHVSDSLKRLVRSLLKRHPNERIPFEQFFSHTVIKDEIPGLTKEDRLLQLPRPDPNPAHLEDEKKTLQGKTSGSSLKAGSLDPPSHLSRHPSQTASRTPVTKNDPALHRRLSGTPPRSVQGDLKEMKKPSHESIKEGNREPHPQVRRPSIVTHATAPARHDLHAHGTKNAAAAAMERKTSRTSLSSQEKAQQRERVLQVREARERAAQDVAFERDYVLVEKRAVEVNAFADELAASPRIHGGNQGYEEGGRGAMVRRATQQGPPAATTTGAQVTPSRAMQIASGKRPDISHHRKNSYERRLRDPASATSAISKAINMASGRLFGMGFSPPLTLGKGGVSPPSYSPFPAYPASQGNVLMIEDASKHEQVPLDEDSRTVQIIEDGATRSDVVFGFAEVKYKQLIPCAPSMDRGLGLRQAGIPDGRDEGERAQEDEGLTVDAIVTLSEEALVLYVKALSILAKAMDIAGAWWAHKNRGEIIGLAASPHVQPRAPSSVKIGNRINNVVQWVRSRFNETLEKAEFVRLKLVESQRQLPPDHPSHPKNHPVSSSPSSSSTDQVVVTSGVTAEKLMYDRAVEMSRSAAVNELVGEDLPGCELAYVTAVRMLEAVLEDDDESSPRKALAGKQDGSISDANDESINGMEAEDRKDVLKSRQRATPIFSPSSID</sequence>
<dbReference type="FunFam" id="1.10.510.10:FF:000817">
    <property type="entry name" value="Serine/threonine-protein kinase ATG1"/>
    <property type="match status" value="1"/>
</dbReference>
<dbReference type="GO" id="GO:0005776">
    <property type="term" value="C:autophagosome"/>
    <property type="evidence" value="ECO:0007669"/>
    <property type="project" value="TreeGrafter"/>
</dbReference>
<dbReference type="GO" id="GO:0034727">
    <property type="term" value="P:piecemeal microautophagy of the nucleus"/>
    <property type="evidence" value="ECO:0007669"/>
    <property type="project" value="TreeGrafter"/>
</dbReference>
<dbReference type="GO" id="GO:0061709">
    <property type="term" value="P:reticulophagy"/>
    <property type="evidence" value="ECO:0007669"/>
    <property type="project" value="TreeGrafter"/>
</dbReference>
<dbReference type="Pfam" id="PF00069">
    <property type="entry name" value="Pkinase"/>
    <property type="match status" value="1"/>
</dbReference>
<dbReference type="PANTHER" id="PTHR24348:SF22">
    <property type="entry name" value="NON-SPECIFIC SERINE_THREONINE PROTEIN KINASE"/>
    <property type="match status" value="1"/>
</dbReference>
<evidence type="ECO:0000256" key="4">
    <source>
        <dbReference type="ARBA" id="ARBA00022527"/>
    </source>
</evidence>
<comment type="caution">
    <text evidence="17">The sequence shown here is derived from an EMBL/GenBank/DDBJ whole genome shotgun (WGS) entry which is preliminary data.</text>
</comment>
<feature type="binding site" evidence="14">
    <location>
        <position position="56"/>
    </location>
    <ligand>
        <name>ATP</name>
        <dbReference type="ChEBI" id="CHEBI:30616"/>
    </ligand>
</feature>
<feature type="domain" description="Protein kinase" evidence="16">
    <location>
        <begin position="27"/>
        <end position="332"/>
    </location>
</feature>
<dbReference type="CDD" id="cd14009">
    <property type="entry name" value="STKc_ATG1_ULK_like"/>
    <property type="match status" value="1"/>
</dbReference>
<dbReference type="EC" id="2.7.11.1" evidence="2"/>
<dbReference type="GO" id="GO:0042594">
    <property type="term" value="P:response to starvation"/>
    <property type="evidence" value="ECO:0007669"/>
    <property type="project" value="TreeGrafter"/>
</dbReference>
<dbReference type="InterPro" id="IPR000719">
    <property type="entry name" value="Prot_kinase_dom"/>
</dbReference>
<dbReference type="PANTHER" id="PTHR24348">
    <property type="entry name" value="SERINE/THREONINE-PROTEIN KINASE UNC-51-RELATED"/>
    <property type="match status" value="1"/>
</dbReference>
<dbReference type="GO" id="GO:0004674">
    <property type="term" value="F:protein serine/threonine kinase activity"/>
    <property type="evidence" value="ECO:0007669"/>
    <property type="project" value="UniProtKB-KW"/>
</dbReference>
<feature type="compositionally biased region" description="Low complexity" evidence="15">
    <location>
        <begin position="841"/>
        <end position="857"/>
    </location>
</feature>
<dbReference type="GO" id="GO:0005524">
    <property type="term" value="F:ATP binding"/>
    <property type="evidence" value="ECO:0007669"/>
    <property type="project" value="UniProtKB-UniRule"/>
</dbReference>
<keyword evidence="3" id="KW-0813">Transport</keyword>
<organism evidence="17 18">
    <name type="scientific">Ramalina farinacea</name>
    <dbReference type="NCBI Taxonomy" id="258253"/>
    <lineage>
        <taxon>Eukaryota</taxon>
        <taxon>Fungi</taxon>
        <taxon>Dikarya</taxon>
        <taxon>Ascomycota</taxon>
        <taxon>Pezizomycotina</taxon>
        <taxon>Lecanoromycetes</taxon>
        <taxon>OSLEUM clade</taxon>
        <taxon>Lecanoromycetidae</taxon>
        <taxon>Lecanorales</taxon>
        <taxon>Lecanorineae</taxon>
        <taxon>Ramalinaceae</taxon>
        <taxon>Ramalina</taxon>
    </lineage>
</organism>
<reference evidence="17" key="1">
    <citation type="journal article" date="2023" name="Genome Biol. Evol.">
        <title>First Whole Genome Sequence and Flow Cytometry Genome Size Data for the Lichen-Forming Fungus Ramalina farinacea (Ascomycota).</title>
        <authorList>
            <person name="Llewellyn T."/>
            <person name="Mian S."/>
            <person name="Hill R."/>
            <person name="Leitch I.J."/>
            <person name="Gaya E."/>
        </authorList>
    </citation>
    <scope>NUCLEOTIDE SEQUENCE</scope>
    <source>
        <strain evidence="17">LIQ254RAFAR</strain>
    </source>
</reference>
<evidence type="ECO:0000256" key="11">
    <source>
        <dbReference type="ARBA" id="ARBA00030237"/>
    </source>
</evidence>
<dbReference type="GO" id="GO:0000045">
    <property type="term" value="P:autophagosome assembly"/>
    <property type="evidence" value="ECO:0007669"/>
    <property type="project" value="TreeGrafter"/>
</dbReference>
<evidence type="ECO:0000256" key="8">
    <source>
        <dbReference type="ARBA" id="ARBA00022840"/>
    </source>
</evidence>
<keyword evidence="8 14" id="KW-0067">ATP-binding</keyword>
<feature type="region of interest" description="Disordered" evidence="15">
    <location>
        <begin position="828"/>
        <end position="857"/>
    </location>
</feature>
<evidence type="ECO:0000256" key="3">
    <source>
        <dbReference type="ARBA" id="ARBA00022448"/>
    </source>
</evidence>
<dbReference type="InterPro" id="IPR008271">
    <property type="entry name" value="Ser/Thr_kinase_AS"/>
</dbReference>
<dbReference type="Proteomes" id="UP001161017">
    <property type="component" value="Unassembled WGS sequence"/>
</dbReference>
<dbReference type="Gene3D" id="3.30.200.20">
    <property type="entry name" value="Phosphorylase Kinase, domain 1"/>
    <property type="match status" value="1"/>
</dbReference>
<evidence type="ECO:0000256" key="5">
    <source>
        <dbReference type="ARBA" id="ARBA00022679"/>
    </source>
</evidence>
<evidence type="ECO:0000256" key="9">
    <source>
        <dbReference type="ARBA" id="ARBA00022927"/>
    </source>
</evidence>
<evidence type="ECO:0000256" key="10">
    <source>
        <dbReference type="ARBA" id="ARBA00023006"/>
    </source>
</evidence>
<evidence type="ECO:0000256" key="2">
    <source>
        <dbReference type="ARBA" id="ARBA00012513"/>
    </source>
</evidence>
<feature type="region of interest" description="Disordered" evidence="15">
    <location>
        <begin position="463"/>
        <end position="491"/>
    </location>
</feature>
<dbReference type="GO" id="GO:0015031">
    <property type="term" value="P:protein transport"/>
    <property type="evidence" value="ECO:0007669"/>
    <property type="project" value="UniProtKB-KW"/>
</dbReference>
<evidence type="ECO:0000256" key="15">
    <source>
        <dbReference type="SAM" id="MobiDB-lite"/>
    </source>
</evidence>
<accession>A0AA43QTW0</accession>
<dbReference type="SUPFAM" id="SSF56112">
    <property type="entry name" value="Protein kinase-like (PK-like)"/>
    <property type="match status" value="1"/>
</dbReference>
<evidence type="ECO:0000313" key="17">
    <source>
        <dbReference type="EMBL" id="MDI1491141.1"/>
    </source>
</evidence>
<evidence type="ECO:0000256" key="12">
    <source>
        <dbReference type="ARBA" id="ARBA00047899"/>
    </source>
</evidence>
<dbReference type="InterPro" id="IPR011009">
    <property type="entry name" value="Kinase-like_dom_sf"/>
</dbReference>
<dbReference type="InterPro" id="IPR017441">
    <property type="entry name" value="Protein_kinase_ATP_BS"/>
</dbReference>
<dbReference type="InterPro" id="IPR022708">
    <property type="entry name" value="Atg1-like_tMIT"/>
</dbReference>
<feature type="region of interest" description="Disordered" evidence="15">
    <location>
        <begin position="345"/>
        <end position="445"/>
    </location>
</feature>
<dbReference type="Pfam" id="PF12063">
    <property type="entry name" value="ATG1-like_MIT1"/>
    <property type="match status" value="1"/>
</dbReference>
<dbReference type="InterPro" id="IPR048941">
    <property type="entry name" value="ATG1-like_MIT2"/>
</dbReference>
<evidence type="ECO:0000256" key="1">
    <source>
        <dbReference type="ARBA" id="ARBA00004623"/>
    </source>
</evidence>
<evidence type="ECO:0000256" key="6">
    <source>
        <dbReference type="ARBA" id="ARBA00022741"/>
    </source>
</evidence>
<evidence type="ECO:0000256" key="7">
    <source>
        <dbReference type="ARBA" id="ARBA00022777"/>
    </source>
</evidence>
<dbReference type="PROSITE" id="PS00107">
    <property type="entry name" value="PROTEIN_KINASE_ATP"/>
    <property type="match status" value="1"/>
</dbReference>
<protein>
    <recommendedName>
        <fullName evidence="2">non-specific serine/threonine protein kinase</fullName>
        <ecNumber evidence="2">2.7.11.1</ecNumber>
    </recommendedName>
    <alternativeName>
        <fullName evidence="11">Autophagy-related protein 1</fullName>
    </alternativeName>
</protein>
<keyword evidence="7 17" id="KW-0418">Kinase</keyword>
<evidence type="ECO:0000313" key="18">
    <source>
        <dbReference type="Proteomes" id="UP001161017"/>
    </source>
</evidence>
<feature type="region of interest" description="Disordered" evidence="15">
    <location>
        <begin position="906"/>
        <end position="962"/>
    </location>
</feature>
<dbReference type="AlphaFoldDB" id="A0AA43QTW0"/>
<dbReference type="SMART" id="SM00220">
    <property type="entry name" value="S_TKc"/>
    <property type="match status" value="1"/>
</dbReference>
<evidence type="ECO:0000256" key="14">
    <source>
        <dbReference type="PROSITE-ProRule" id="PRU10141"/>
    </source>
</evidence>
<feature type="compositionally biased region" description="Polar residues" evidence="15">
    <location>
        <begin position="366"/>
        <end position="375"/>
    </location>
</feature>
<dbReference type="GO" id="GO:0010506">
    <property type="term" value="P:regulation of autophagy"/>
    <property type="evidence" value="ECO:0007669"/>
    <property type="project" value="InterPro"/>
</dbReference>
<feature type="region of interest" description="Disordered" evidence="15">
    <location>
        <begin position="1"/>
        <end position="25"/>
    </location>
</feature>
<feature type="compositionally biased region" description="Basic and acidic residues" evidence="15">
    <location>
        <begin position="420"/>
        <end position="441"/>
    </location>
</feature>
<comment type="subcellular location">
    <subcellularLocation>
        <location evidence="1">Preautophagosomal structure membrane</location>
        <topology evidence="1">Peripheral membrane protein</topology>
    </subcellularLocation>
</comment>
<evidence type="ECO:0000256" key="13">
    <source>
        <dbReference type="ARBA" id="ARBA00048679"/>
    </source>
</evidence>
<keyword evidence="18" id="KW-1185">Reference proteome</keyword>
<comment type="catalytic activity">
    <reaction evidence="12">
        <text>L-threonyl-[protein] + ATP = O-phospho-L-threonyl-[protein] + ADP + H(+)</text>
        <dbReference type="Rhea" id="RHEA:46608"/>
        <dbReference type="Rhea" id="RHEA-COMP:11060"/>
        <dbReference type="Rhea" id="RHEA-COMP:11605"/>
        <dbReference type="ChEBI" id="CHEBI:15378"/>
        <dbReference type="ChEBI" id="CHEBI:30013"/>
        <dbReference type="ChEBI" id="CHEBI:30616"/>
        <dbReference type="ChEBI" id="CHEBI:61977"/>
        <dbReference type="ChEBI" id="CHEBI:456216"/>
        <dbReference type="EC" id="2.7.11.1"/>
    </reaction>
</comment>
<dbReference type="GO" id="GO:0005829">
    <property type="term" value="C:cytosol"/>
    <property type="evidence" value="ECO:0007669"/>
    <property type="project" value="TreeGrafter"/>
</dbReference>
<dbReference type="PROSITE" id="PS00108">
    <property type="entry name" value="PROTEIN_KINASE_ST"/>
    <property type="match status" value="1"/>
</dbReference>
<keyword evidence="9" id="KW-0653">Protein transport</keyword>
<keyword evidence="6 14" id="KW-0547">Nucleotide-binding</keyword>
<dbReference type="EMBL" id="JAPUFD010000013">
    <property type="protein sequence ID" value="MDI1491141.1"/>
    <property type="molecule type" value="Genomic_DNA"/>
</dbReference>
<gene>
    <name evidence="17" type="primary">ATG1</name>
    <name evidence="17" type="ORF">OHK93_002348</name>
</gene>
<dbReference type="GO" id="GO:0034045">
    <property type="term" value="C:phagophore assembly site membrane"/>
    <property type="evidence" value="ECO:0007669"/>
    <property type="project" value="UniProtKB-SubCell"/>
</dbReference>
<proteinExistence type="predicted"/>
<name>A0AA43QTW0_9LECA</name>
<dbReference type="PROSITE" id="PS50011">
    <property type="entry name" value="PROTEIN_KINASE_DOM"/>
    <property type="match status" value="1"/>
</dbReference>
<dbReference type="GO" id="GO:0000422">
    <property type="term" value="P:autophagy of mitochondrion"/>
    <property type="evidence" value="ECO:0007669"/>
    <property type="project" value="TreeGrafter"/>
</dbReference>
<dbReference type="Gene3D" id="1.10.510.10">
    <property type="entry name" value="Transferase(Phosphotransferase) domain 1"/>
    <property type="match status" value="1"/>
</dbReference>
<feature type="compositionally biased region" description="Polar residues" evidence="15">
    <location>
        <begin position="388"/>
        <end position="399"/>
    </location>
</feature>
<keyword evidence="4" id="KW-0723">Serine/threonine-protein kinase</keyword>